<comment type="pathway">
    <text evidence="2 11">Amino-acid biosynthesis; L-tryptophan biosynthesis; L-tryptophan from chorismate: step 5/5.</text>
</comment>
<keyword evidence="7 11" id="KW-0663">Pyridoxal phosphate</keyword>
<evidence type="ECO:0000256" key="3">
    <source>
        <dbReference type="ARBA" id="ARBA00009982"/>
    </source>
</evidence>
<dbReference type="PIRSF" id="PIRSF001413">
    <property type="entry name" value="Trp_syn_beta"/>
    <property type="match status" value="1"/>
</dbReference>
<protein>
    <recommendedName>
        <fullName evidence="11">Tryptophan synthase beta chain</fullName>
        <ecNumber evidence="11">4.2.1.20</ecNumber>
    </recommendedName>
</protein>
<comment type="caution">
    <text evidence="13">The sequence shown here is derived from an EMBL/GenBank/DDBJ whole genome shotgun (WGS) entry which is preliminary data.</text>
</comment>
<keyword evidence="9 11" id="KW-0456">Lyase</keyword>
<evidence type="ECO:0000256" key="5">
    <source>
        <dbReference type="ARBA" id="ARBA00022605"/>
    </source>
</evidence>
<evidence type="ECO:0000256" key="7">
    <source>
        <dbReference type="ARBA" id="ARBA00022898"/>
    </source>
</evidence>
<dbReference type="CDD" id="cd06446">
    <property type="entry name" value="Trp-synth_B"/>
    <property type="match status" value="1"/>
</dbReference>
<comment type="catalytic activity">
    <reaction evidence="10 11">
        <text>(1S,2R)-1-C-(indol-3-yl)glycerol 3-phosphate + L-serine = D-glyceraldehyde 3-phosphate + L-tryptophan + H2O</text>
        <dbReference type="Rhea" id="RHEA:10532"/>
        <dbReference type="ChEBI" id="CHEBI:15377"/>
        <dbReference type="ChEBI" id="CHEBI:33384"/>
        <dbReference type="ChEBI" id="CHEBI:57912"/>
        <dbReference type="ChEBI" id="CHEBI:58866"/>
        <dbReference type="ChEBI" id="CHEBI:59776"/>
        <dbReference type="EC" id="4.2.1.20"/>
    </reaction>
</comment>
<evidence type="ECO:0000256" key="11">
    <source>
        <dbReference type="HAMAP-Rule" id="MF_00133"/>
    </source>
</evidence>
<organism evidence="13 14">
    <name type="scientific">Paracholeplasma manati</name>
    <dbReference type="NCBI Taxonomy" id="591373"/>
    <lineage>
        <taxon>Bacteria</taxon>
        <taxon>Bacillati</taxon>
        <taxon>Mycoplasmatota</taxon>
        <taxon>Mollicutes</taxon>
        <taxon>Acholeplasmatales</taxon>
        <taxon>Acholeplasmataceae</taxon>
        <taxon>Paracholeplasma</taxon>
    </lineage>
</organism>
<evidence type="ECO:0000256" key="6">
    <source>
        <dbReference type="ARBA" id="ARBA00022822"/>
    </source>
</evidence>
<dbReference type="PROSITE" id="PS00168">
    <property type="entry name" value="TRP_SYNTHASE_BETA"/>
    <property type="match status" value="1"/>
</dbReference>
<evidence type="ECO:0000313" key="14">
    <source>
        <dbReference type="Proteomes" id="UP001177160"/>
    </source>
</evidence>
<dbReference type="NCBIfam" id="TIGR00263">
    <property type="entry name" value="trpB"/>
    <property type="match status" value="1"/>
</dbReference>
<dbReference type="PANTHER" id="PTHR48077:SF3">
    <property type="entry name" value="TRYPTOPHAN SYNTHASE"/>
    <property type="match status" value="1"/>
</dbReference>
<dbReference type="RefSeq" id="WP_263608717.1">
    <property type="nucleotide sequence ID" value="NZ_JAOVQM010000006.1"/>
</dbReference>
<dbReference type="InterPro" id="IPR006653">
    <property type="entry name" value="Trp_synth_b_CS"/>
</dbReference>
<evidence type="ECO:0000256" key="4">
    <source>
        <dbReference type="ARBA" id="ARBA00011270"/>
    </source>
</evidence>
<sequence>MEFGSFGGQFVPGKILDAVKKVEQAYEEAMKDPSFLEEYRQYLKEYVGRPSLLYEAKRLTEHLGGARIFLKREDLNHTGAHKINNVLGQALLAKRMGIKKLIAETGAGQHGVATATVAALMGMACEIHMGAVDVEKQSLNVYRMKMLGAKVVVVEEGLKTLKEAVDSALITWANELDTTFYLIGSAVGPHPYPIMVREFQKVIGEEIKAQLQATEQRLPDYVLACVGGGSNAIGAFYDFIQNPSVKLIGVEAAGDGVDTKRHAATMTLGKTGIIHGMQTKVLLEDDGSISEVYSISAGLDYPGVGPEHSYLESIHRVQYVAATDQEAVDAFMLLTKTEGIIPAIESSHAVAYAIKLAPTLPKENILVINLSGRGDKDVKQIARFLGETLID</sequence>
<comment type="subunit">
    <text evidence="4 11">Tetramer of two alpha and two beta chains.</text>
</comment>
<accession>A0ABT2Y720</accession>
<reference evidence="13" key="1">
    <citation type="submission" date="2022-09" db="EMBL/GenBank/DDBJ databases">
        <title>Novel Mycoplasma species identified in domestic and wild animals.</title>
        <authorList>
            <person name="Volokhov D.V."/>
            <person name="Furtak V.A."/>
            <person name="Zagorodnyaya T.A."/>
        </authorList>
    </citation>
    <scope>NUCLEOTIDE SEQUENCE</scope>
    <source>
        <strain evidence="13">Oakley</strain>
    </source>
</reference>
<comment type="function">
    <text evidence="11">The beta subunit is responsible for the synthesis of L-tryptophan from indole and L-serine.</text>
</comment>
<keyword evidence="8 11" id="KW-0057">Aromatic amino acid biosynthesis</keyword>
<feature type="domain" description="Tryptophan synthase beta chain-like PALP" evidence="12">
    <location>
        <begin position="49"/>
        <end position="368"/>
    </location>
</feature>
<dbReference type="InterPro" id="IPR006654">
    <property type="entry name" value="Trp_synth_beta"/>
</dbReference>
<dbReference type="Pfam" id="PF00291">
    <property type="entry name" value="PALP"/>
    <property type="match status" value="1"/>
</dbReference>
<dbReference type="PANTHER" id="PTHR48077">
    <property type="entry name" value="TRYPTOPHAN SYNTHASE-RELATED"/>
    <property type="match status" value="1"/>
</dbReference>
<dbReference type="InterPro" id="IPR023026">
    <property type="entry name" value="Trp_synth_beta/beta-like"/>
</dbReference>
<evidence type="ECO:0000256" key="1">
    <source>
        <dbReference type="ARBA" id="ARBA00001933"/>
    </source>
</evidence>
<evidence type="ECO:0000256" key="8">
    <source>
        <dbReference type="ARBA" id="ARBA00023141"/>
    </source>
</evidence>
<dbReference type="Proteomes" id="UP001177160">
    <property type="component" value="Unassembled WGS sequence"/>
</dbReference>
<evidence type="ECO:0000256" key="10">
    <source>
        <dbReference type="ARBA" id="ARBA00049047"/>
    </source>
</evidence>
<dbReference type="GO" id="GO:0004834">
    <property type="term" value="F:tryptophan synthase activity"/>
    <property type="evidence" value="ECO:0007669"/>
    <property type="project" value="UniProtKB-EC"/>
</dbReference>
<dbReference type="InterPro" id="IPR036052">
    <property type="entry name" value="TrpB-like_PALP_sf"/>
</dbReference>
<evidence type="ECO:0000259" key="12">
    <source>
        <dbReference type="Pfam" id="PF00291"/>
    </source>
</evidence>
<keyword evidence="14" id="KW-1185">Reference proteome</keyword>
<evidence type="ECO:0000256" key="2">
    <source>
        <dbReference type="ARBA" id="ARBA00004733"/>
    </source>
</evidence>
<dbReference type="EC" id="4.2.1.20" evidence="11"/>
<dbReference type="SUPFAM" id="SSF53686">
    <property type="entry name" value="Tryptophan synthase beta subunit-like PLP-dependent enzymes"/>
    <property type="match status" value="1"/>
</dbReference>
<comment type="similarity">
    <text evidence="3 11">Belongs to the TrpB family.</text>
</comment>
<name>A0ABT2Y720_9MOLU</name>
<keyword evidence="6 11" id="KW-0822">Tryptophan biosynthesis</keyword>
<evidence type="ECO:0000256" key="9">
    <source>
        <dbReference type="ARBA" id="ARBA00023239"/>
    </source>
</evidence>
<evidence type="ECO:0000313" key="13">
    <source>
        <dbReference type="EMBL" id="MCV2232527.1"/>
    </source>
</evidence>
<gene>
    <name evidence="11 13" type="primary">trpB</name>
    <name evidence="13" type="ORF">N7548_06790</name>
</gene>
<dbReference type="EMBL" id="JAOVQM010000006">
    <property type="protein sequence ID" value="MCV2232527.1"/>
    <property type="molecule type" value="Genomic_DNA"/>
</dbReference>
<dbReference type="InterPro" id="IPR001926">
    <property type="entry name" value="TrpB-like_PALP"/>
</dbReference>
<dbReference type="HAMAP" id="MF_00133">
    <property type="entry name" value="Trp_synth_beta"/>
    <property type="match status" value="1"/>
</dbReference>
<proteinExistence type="inferred from homology"/>
<dbReference type="Gene3D" id="3.40.50.1100">
    <property type="match status" value="2"/>
</dbReference>
<feature type="modified residue" description="N6-(pyridoxal phosphate)lysine" evidence="11">
    <location>
        <position position="82"/>
    </location>
</feature>
<comment type="cofactor">
    <cofactor evidence="1 11">
        <name>pyridoxal 5'-phosphate</name>
        <dbReference type="ChEBI" id="CHEBI:597326"/>
    </cofactor>
</comment>
<keyword evidence="5 11" id="KW-0028">Amino-acid biosynthesis</keyword>